<dbReference type="OrthoDB" id="193379at2"/>
<dbReference type="SUPFAM" id="SSF56784">
    <property type="entry name" value="HAD-like"/>
    <property type="match status" value="1"/>
</dbReference>
<evidence type="ECO:0000256" key="3">
    <source>
        <dbReference type="ARBA" id="ARBA00022842"/>
    </source>
</evidence>
<protein>
    <submittedName>
        <fullName evidence="4">Putative mannosyl-3-phosphoglycerate phosphatase</fullName>
        <ecNumber evidence="4">3.1.3.70</ecNumber>
    </submittedName>
</protein>
<dbReference type="GO" id="GO:0051479">
    <property type="term" value="P:mannosylglycerate biosynthetic process"/>
    <property type="evidence" value="ECO:0007669"/>
    <property type="project" value="InterPro"/>
</dbReference>
<dbReference type="PANTHER" id="PTHR10000:SF8">
    <property type="entry name" value="HAD SUPERFAMILY HYDROLASE-LIKE, TYPE 3"/>
    <property type="match status" value="1"/>
</dbReference>
<name>A0A0B3RXN1_9RHOB</name>
<dbReference type="NCBIfam" id="TIGR01486">
    <property type="entry name" value="HAD-SF-IIB-MPGP"/>
    <property type="match status" value="1"/>
</dbReference>
<dbReference type="Pfam" id="PF08282">
    <property type="entry name" value="Hydrolase_3"/>
    <property type="match status" value="2"/>
</dbReference>
<dbReference type="InterPro" id="IPR036412">
    <property type="entry name" value="HAD-like_sf"/>
</dbReference>
<dbReference type="NCBIfam" id="TIGR01484">
    <property type="entry name" value="HAD-SF-IIB"/>
    <property type="match status" value="1"/>
</dbReference>
<dbReference type="GO" id="GO:0005829">
    <property type="term" value="C:cytosol"/>
    <property type="evidence" value="ECO:0007669"/>
    <property type="project" value="TreeGrafter"/>
</dbReference>
<dbReference type="PANTHER" id="PTHR10000">
    <property type="entry name" value="PHOSPHOSERINE PHOSPHATASE"/>
    <property type="match status" value="1"/>
</dbReference>
<keyword evidence="2 4" id="KW-0378">Hydrolase</keyword>
<dbReference type="SFLD" id="SFLDG01142">
    <property type="entry name" value="C2.B.2:_Mannosyl-3-phosphoglyc"/>
    <property type="match status" value="1"/>
</dbReference>
<dbReference type="GO" id="GO:0000287">
    <property type="term" value="F:magnesium ion binding"/>
    <property type="evidence" value="ECO:0007669"/>
    <property type="project" value="TreeGrafter"/>
</dbReference>
<evidence type="ECO:0000256" key="1">
    <source>
        <dbReference type="ARBA" id="ARBA00022723"/>
    </source>
</evidence>
<dbReference type="Gene3D" id="3.30.980.20">
    <property type="entry name" value="Putative mannosyl-3-phosphoglycerate phosphatase, domain 2"/>
    <property type="match status" value="1"/>
</dbReference>
<gene>
    <name evidence="4" type="ORF">OA50_03963</name>
</gene>
<dbReference type="AlphaFoldDB" id="A0A0B3RXN1"/>
<sequence>MSKLVVFSDLDGTLLDHANYSFAPAQPALDALAARGIPLILATSKTAAEVAVLHEALSLGDWPAIVENGAGIYRPGSTAGDAAPYAALRAALDSLPPDLRAPFRGFGDMSDAEVAEITGLSPAAAALARQRQHSEPGLWQESDATQACFITALADRGIACRSGGRFLTLSHGRTKADGLREIAAELGAERTLALGDAPNDTDMLQAADLGVIVRNDHGPGIPPLPGEGQGTIRRTADPGPIGWNTAVLAILNDIKD</sequence>
<keyword evidence="5" id="KW-1185">Reference proteome</keyword>
<dbReference type="STRING" id="561184.SAMN05216376_11579"/>
<dbReference type="InterPro" id="IPR023214">
    <property type="entry name" value="HAD_sf"/>
</dbReference>
<keyword evidence="1" id="KW-0479">Metal-binding</keyword>
<accession>A0A0B3RXN1</accession>
<evidence type="ECO:0000256" key="2">
    <source>
        <dbReference type="ARBA" id="ARBA00022801"/>
    </source>
</evidence>
<proteinExistence type="predicted"/>
<evidence type="ECO:0000313" key="4">
    <source>
        <dbReference type="EMBL" id="KHQ51468.1"/>
    </source>
</evidence>
<dbReference type="PATRIC" id="fig|1515334.3.peg.3994"/>
<dbReference type="RefSeq" id="WP_043144645.1">
    <property type="nucleotide sequence ID" value="NZ_JSUQ01000017.1"/>
</dbReference>
<keyword evidence="3" id="KW-0460">Magnesium</keyword>
<dbReference type="EMBL" id="JSUQ01000017">
    <property type="protein sequence ID" value="KHQ51468.1"/>
    <property type="molecule type" value="Genomic_DNA"/>
</dbReference>
<dbReference type="SFLD" id="SFLDG01140">
    <property type="entry name" value="C2.B:_Phosphomannomutase_and_P"/>
    <property type="match status" value="1"/>
</dbReference>
<evidence type="ECO:0000313" key="5">
    <source>
        <dbReference type="Proteomes" id="UP000030960"/>
    </source>
</evidence>
<dbReference type="Gene3D" id="3.40.50.1000">
    <property type="entry name" value="HAD superfamily/HAD-like"/>
    <property type="match status" value="1"/>
</dbReference>
<organism evidence="4 5">
    <name type="scientific">Mameliella alba</name>
    <dbReference type="NCBI Taxonomy" id="561184"/>
    <lineage>
        <taxon>Bacteria</taxon>
        <taxon>Pseudomonadati</taxon>
        <taxon>Pseudomonadota</taxon>
        <taxon>Alphaproteobacteria</taxon>
        <taxon>Rhodobacterales</taxon>
        <taxon>Roseobacteraceae</taxon>
        <taxon>Mameliella</taxon>
    </lineage>
</organism>
<dbReference type="EC" id="3.1.3.70" evidence="4"/>
<dbReference type="GO" id="GO:0050531">
    <property type="term" value="F:mannosyl-3-phosphoglycerate phosphatase activity"/>
    <property type="evidence" value="ECO:0007669"/>
    <property type="project" value="UniProtKB-EC"/>
</dbReference>
<reference evidence="4 5" key="1">
    <citation type="submission" date="2014-10" db="EMBL/GenBank/DDBJ databases">
        <title>Genome sequence of Ponticoccus sp. strain UMTAT08 isolated from clonal culture of toxic dinoflagellate Alexandrium tamiyavanichii.</title>
        <authorList>
            <person name="Gan H.Y."/>
            <person name="Muhd D.-D."/>
            <person name="Mohd Noor M.E."/>
            <person name="Yeong Y.S."/>
            <person name="Usup G."/>
        </authorList>
    </citation>
    <scope>NUCLEOTIDE SEQUENCE [LARGE SCALE GENOMIC DNA]</scope>
    <source>
        <strain evidence="4 5">UMTAT08</strain>
    </source>
</reference>
<comment type="caution">
    <text evidence="4">The sequence shown here is derived from an EMBL/GenBank/DDBJ whole genome shotgun (WGS) entry which is preliminary data.</text>
</comment>
<dbReference type="InterPro" id="IPR006379">
    <property type="entry name" value="HAD-SF_hydro_IIB"/>
</dbReference>
<dbReference type="SFLD" id="SFLDS00003">
    <property type="entry name" value="Haloacid_Dehalogenase"/>
    <property type="match status" value="1"/>
</dbReference>
<dbReference type="InterPro" id="IPR006381">
    <property type="entry name" value="HAD-SF-IIB-MPGP"/>
</dbReference>
<dbReference type="Proteomes" id="UP000030960">
    <property type="component" value="Unassembled WGS sequence"/>
</dbReference>